<dbReference type="KEGG" id="ccar:109059378"/>
<dbReference type="Proteomes" id="UP001155660">
    <property type="component" value="Chromosome A15"/>
</dbReference>
<feature type="compositionally biased region" description="Acidic residues" evidence="1">
    <location>
        <begin position="1"/>
        <end position="23"/>
    </location>
</feature>
<proteinExistence type="predicted"/>
<dbReference type="AlphaFoldDB" id="A0A9R0B9W5"/>
<feature type="region of interest" description="Disordered" evidence="1">
    <location>
        <begin position="52"/>
        <end position="74"/>
    </location>
</feature>
<dbReference type="OrthoDB" id="6362917at2759"/>
<gene>
    <name evidence="2" type="primary">LOC109059378</name>
</gene>
<accession>A0A9R0B9W5</accession>
<reference evidence="2" key="1">
    <citation type="submission" date="2025-08" db="UniProtKB">
        <authorList>
            <consortium name="RefSeq"/>
        </authorList>
    </citation>
    <scope>IDENTIFICATION</scope>
    <source>
        <tissue evidence="2">Muscle</tissue>
    </source>
</reference>
<dbReference type="GeneID" id="109059378"/>
<name>A0A9R0B9W5_CYPCA</name>
<evidence type="ECO:0000313" key="2">
    <source>
        <dbReference type="RefSeq" id="XP_042627804.1"/>
    </source>
</evidence>
<protein>
    <submittedName>
        <fullName evidence="2">Anaphase-promoting complex subunit 15</fullName>
    </submittedName>
</protein>
<dbReference type="RefSeq" id="XP_042627804.1">
    <property type="nucleotide sequence ID" value="XM_042771870.1"/>
</dbReference>
<evidence type="ECO:0000256" key="1">
    <source>
        <dbReference type="SAM" id="MobiDB-lite"/>
    </source>
</evidence>
<feature type="region of interest" description="Disordered" evidence="1">
    <location>
        <begin position="1"/>
        <end position="24"/>
    </location>
</feature>
<organism evidence="2">
    <name type="scientific">Cyprinus carpio</name>
    <name type="common">Common carp</name>
    <dbReference type="NCBI Taxonomy" id="7962"/>
    <lineage>
        <taxon>Eukaryota</taxon>
        <taxon>Metazoa</taxon>
        <taxon>Chordata</taxon>
        <taxon>Craniata</taxon>
        <taxon>Vertebrata</taxon>
        <taxon>Euteleostomi</taxon>
        <taxon>Actinopterygii</taxon>
        <taxon>Neopterygii</taxon>
        <taxon>Teleostei</taxon>
        <taxon>Ostariophysi</taxon>
        <taxon>Cypriniformes</taxon>
        <taxon>Cyprinidae</taxon>
        <taxon>Cyprininae</taxon>
        <taxon>Cyprinus</taxon>
    </lineage>
</organism>
<sequence length="74" mass="8651">MPIFETFDEEEEEDDEDEEDMDDMNIYNEFPDDGEINEVDMEGADQDQGQWMIETRSRPGPVDDLDQIKTRTSG</sequence>